<dbReference type="InterPro" id="IPR010775">
    <property type="entry name" value="DUF1365"/>
</dbReference>
<dbReference type="PANTHER" id="PTHR33973:SF4">
    <property type="entry name" value="OS07G0153300 PROTEIN"/>
    <property type="match status" value="1"/>
</dbReference>
<dbReference type="Pfam" id="PF07103">
    <property type="entry name" value="DUF1365"/>
    <property type="match status" value="1"/>
</dbReference>
<accession>A0ABV7HAM5</accession>
<sequence>MKNLPMLGLGWVRHARLKPARHAFMYRGLFVRLPMRSARSMRFAPLGLAGRLFGHDRAALVSFHDRDHGLGDGASLAWLEGLLAESGITDADGEIWLHTFPRVFGYGFKPVSFWYCERADGSLRAVLAEVNNTFGERHCYLLAHADGSAIRPGQLLHAAKVFHVSPFNPVLGSYRFRFLARQDRSLARVDYHDAEGCVLETSISGEHRALTTGTLSAALARTGWFTAAVIARIHWHALKLWLKRVPFYTKPTPPSDLVSR</sequence>
<dbReference type="Proteomes" id="UP001595556">
    <property type="component" value="Unassembled WGS sequence"/>
</dbReference>
<keyword evidence="2" id="KW-1185">Reference proteome</keyword>
<reference evidence="2" key="1">
    <citation type="journal article" date="2019" name="Int. J. Syst. Evol. Microbiol.">
        <title>The Global Catalogue of Microorganisms (GCM) 10K type strain sequencing project: providing services to taxonomists for standard genome sequencing and annotation.</title>
        <authorList>
            <consortium name="The Broad Institute Genomics Platform"/>
            <consortium name="The Broad Institute Genome Sequencing Center for Infectious Disease"/>
            <person name="Wu L."/>
            <person name="Ma J."/>
        </authorList>
    </citation>
    <scope>NUCLEOTIDE SEQUENCE [LARGE SCALE GENOMIC DNA]</scope>
    <source>
        <strain evidence="2">KCTC 52168</strain>
    </source>
</reference>
<evidence type="ECO:0000313" key="1">
    <source>
        <dbReference type="EMBL" id="MFC3148437.1"/>
    </source>
</evidence>
<dbReference type="EMBL" id="JBHRTI010000007">
    <property type="protein sequence ID" value="MFC3148437.1"/>
    <property type="molecule type" value="Genomic_DNA"/>
</dbReference>
<organism evidence="1 2">
    <name type="scientific">Piscinibacterium candidicorallinum</name>
    <dbReference type="NCBI Taxonomy" id="1793872"/>
    <lineage>
        <taxon>Bacteria</taxon>
        <taxon>Pseudomonadati</taxon>
        <taxon>Pseudomonadota</taxon>
        <taxon>Betaproteobacteria</taxon>
        <taxon>Burkholderiales</taxon>
        <taxon>Piscinibacterium</taxon>
    </lineage>
</organism>
<gene>
    <name evidence="1" type="ORF">ACFOEN_12470</name>
</gene>
<name>A0ABV7HAM5_9BURK</name>
<comment type="caution">
    <text evidence="1">The sequence shown here is derived from an EMBL/GenBank/DDBJ whole genome shotgun (WGS) entry which is preliminary data.</text>
</comment>
<dbReference type="RefSeq" id="WP_377304411.1">
    <property type="nucleotide sequence ID" value="NZ_CP180191.1"/>
</dbReference>
<evidence type="ECO:0000313" key="2">
    <source>
        <dbReference type="Proteomes" id="UP001595556"/>
    </source>
</evidence>
<protein>
    <submittedName>
        <fullName evidence="1">DUF1365 domain-containing protein</fullName>
    </submittedName>
</protein>
<proteinExistence type="predicted"/>
<dbReference type="PANTHER" id="PTHR33973">
    <property type="entry name" value="OS07G0153300 PROTEIN"/>
    <property type="match status" value="1"/>
</dbReference>